<protein>
    <submittedName>
        <fullName evidence="3">LysM peptidoglycan-binding domain-containing protein</fullName>
    </submittedName>
</protein>
<reference evidence="3 4" key="1">
    <citation type="submission" date="2020-07" db="EMBL/GenBank/DDBJ databases">
        <title>Characterization and genome sequencing of isolate MD1, a novel member within the family Lachnospiraceae.</title>
        <authorList>
            <person name="Rettenmaier R."/>
            <person name="Di Bello L."/>
            <person name="Zinser C."/>
            <person name="Scheitz K."/>
            <person name="Liebl W."/>
            <person name="Zverlov V."/>
        </authorList>
    </citation>
    <scope>NUCLEOTIDE SEQUENCE [LARGE SCALE GENOMIC DNA]</scope>
    <source>
        <strain evidence="3 4">MD1</strain>
    </source>
</reference>
<sequence length="72" mass="7693">MSECELVAFISTAACALAKCCSTEELTILSAAFVQLGDTLATILTVRELSDNNPDINANNDNIGYPKDNVVR</sequence>
<feature type="compositionally biased region" description="Low complexity" evidence="1">
    <location>
        <begin position="51"/>
        <end position="63"/>
    </location>
</feature>
<dbReference type="Pfam" id="PF20564">
    <property type="entry name" value="DUF6774"/>
    <property type="match status" value="1"/>
</dbReference>
<dbReference type="Proteomes" id="UP000574276">
    <property type="component" value="Unassembled WGS sequence"/>
</dbReference>
<dbReference type="InterPro" id="IPR046665">
    <property type="entry name" value="DUF6774"/>
</dbReference>
<name>A0A839K504_9FIRM</name>
<comment type="caution">
    <text evidence="3">The sequence shown here is derived from an EMBL/GenBank/DDBJ whole genome shotgun (WGS) entry which is preliminary data.</text>
</comment>
<evidence type="ECO:0000313" key="4">
    <source>
        <dbReference type="Proteomes" id="UP000574276"/>
    </source>
</evidence>
<dbReference type="AlphaFoldDB" id="A0A839K504"/>
<accession>A0A839K504</accession>
<evidence type="ECO:0000313" key="3">
    <source>
        <dbReference type="EMBL" id="MBB2184139.1"/>
    </source>
</evidence>
<keyword evidence="4" id="KW-1185">Reference proteome</keyword>
<proteinExistence type="predicted"/>
<gene>
    <name evidence="3" type="ORF">H0486_14755</name>
</gene>
<evidence type="ECO:0000256" key="1">
    <source>
        <dbReference type="SAM" id="MobiDB-lite"/>
    </source>
</evidence>
<dbReference type="RefSeq" id="WP_228353732.1">
    <property type="nucleotide sequence ID" value="NZ_JACEGA010000001.1"/>
</dbReference>
<organism evidence="3 4">
    <name type="scientific">Variimorphobacter saccharofermentans</name>
    <dbReference type="NCBI Taxonomy" id="2755051"/>
    <lineage>
        <taxon>Bacteria</taxon>
        <taxon>Bacillati</taxon>
        <taxon>Bacillota</taxon>
        <taxon>Clostridia</taxon>
        <taxon>Lachnospirales</taxon>
        <taxon>Lachnospiraceae</taxon>
        <taxon>Variimorphobacter</taxon>
    </lineage>
</organism>
<feature type="domain" description="DUF6774" evidence="2">
    <location>
        <begin position="23"/>
        <end position="49"/>
    </location>
</feature>
<evidence type="ECO:0000259" key="2">
    <source>
        <dbReference type="Pfam" id="PF20564"/>
    </source>
</evidence>
<dbReference type="EMBL" id="JACEGA010000001">
    <property type="protein sequence ID" value="MBB2184139.1"/>
    <property type="molecule type" value="Genomic_DNA"/>
</dbReference>
<feature type="region of interest" description="Disordered" evidence="1">
    <location>
        <begin position="51"/>
        <end position="72"/>
    </location>
</feature>